<dbReference type="UniPathway" id="UPA00358">
    <property type="reaction ID" value="UER00476"/>
</dbReference>
<evidence type="ECO:0000256" key="1">
    <source>
        <dbReference type="ARBA" id="ARBA00004370"/>
    </source>
</evidence>
<dbReference type="NCBIfam" id="NF009905">
    <property type="entry name" value="PRK13368.1"/>
    <property type="match status" value="1"/>
</dbReference>
<dbReference type="GO" id="GO:0009103">
    <property type="term" value="P:lipopolysaccharide biosynthetic process"/>
    <property type="evidence" value="ECO:0007669"/>
    <property type="project" value="UniProtKB-UniRule"/>
</dbReference>
<dbReference type="HAMAP" id="MF_00057">
    <property type="entry name" value="KdsB"/>
    <property type="match status" value="1"/>
</dbReference>
<reference evidence="6 7" key="1">
    <citation type="submission" date="2019-02" db="EMBL/GenBank/DDBJ databases">
        <authorList>
            <person name="Manzano-Marin A."/>
            <person name="Manzano-Marin A."/>
        </authorList>
    </citation>
    <scope>NUCLEOTIDE SEQUENCE [LARGE SCALE GENOMIC DNA]</scope>
    <source>
        <strain evidence="6 7">ErCicuneomaculata</strain>
    </source>
</reference>
<keyword evidence="3 5" id="KW-0548">Nucleotidyltransferase</keyword>
<dbReference type="Proteomes" id="UP000294412">
    <property type="component" value="Chromosome"/>
</dbReference>
<keyword evidence="2 5" id="KW-0808">Transferase</keyword>
<dbReference type="PANTHER" id="PTHR42866">
    <property type="entry name" value="3-DEOXY-MANNO-OCTULOSONATE CYTIDYLYLTRANSFERASE"/>
    <property type="match status" value="1"/>
</dbReference>
<dbReference type="Pfam" id="PF02348">
    <property type="entry name" value="CTP_transf_3"/>
    <property type="match status" value="1"/>
</dbReference>
<evidence type="ECO:0000313" key="7">
    <source>
        <dbReference type="Proteomes" id="UP000294412"/>
    </source>
</evidence>
<dbReference type="FunFam" id="3.90.550.10:FF:000011">
    <property type="entry name" value="3-deoxy-manno-octulosonate cytidylyltransferase"/>
    <property type="match status" value="1"/>
</dbReference>
<dbReference type="SUPFAM" id="SSF53448">
    <property type="entry name" value="Nucleotide-diphospho-sugar transferases"/>
    <property type="match status" value="1"/>
</dbReference>
<dbReference type="CDD" id="cd02517">
    <property type="entry name" value="CMP-KDO-Synthetase"/>
    <property type="match status" value="1"/>
</dbReference>
<dbReference type="NCBIfam" id="NF003952">
    <property type="entry name" value="PRK05450.1-5"/>
    <property type="match status" value="1"/>
</dbReference>
<dbReference type="InterPro" id="IPR004528">
    <property type="entry name" value="KdsB"/>
</dbReference>
<dbReference type="EC" id="2.7.7.38" evidence="5"/>
<dbReference type="GO" id="GO:0033468">
    <property type="term" value="P:CMP-keto-3-deoxy-D-manno-octulosonic acid biosynthetic process"/>
    <property type="evidence" value="ECO:0007669"/>
    <property type="project" value="UniProtKB-UniRule"/>
</dbReference>
<protein>
    <recommendedName>
        <fullName evidence="5">3-deoxy-manno-octulosonate cytidylyltransferase</fullName>
        <ecNumber evidence="5">2.7.7.38</ecNumber>
    </recommendedName>
    <alternativeName>
        <fullName evidence="5">CMP-2-keto-3-deoxyoctulosonic acid synthase</fullName>
        <shortName evidence="5">CKS</shortName>
        <shortName evidence="5">CMP-KDO synthase</shortName>
    </alternativeName>
</protein>
<evidence type="ECO:0000256" key="2">
    <source>
        <dbReference type="ARBA" id="ARBA00022679"/>
    </source>
</evidence>
<dbReference type="RefSeq" id="WP_157993721.1">
    <property type="nucleotide sequence ID" value="NZ_LR217703.1"/>
</dbReference>
<evidence type="ECO:0000256" key="3">
    <source>
        <dbReference type="ARBA" id="ARBA00022695"/>
    </source>
</evidence>
<name>A0A451D3B7_9GAMM</name>
<comment type="catalytic activity">
    <reaction evidence="5">
        <text>3-deoxy-alpha-D-manno-oct-2-ulosonate + CTP = CMP-3-deoxy-beta-D-manno-octulosonate + diphosphate</text>
        <dbReference type="Rhea" id="RHEA:23448"/>
        <dbReference type="ChEBI" id="CHEBI:33019"/>
        <dbReference type="ChEBI" id="CHEBI:37563"/>
        <dbReference type="ChEBI" id="CHEBI:85986"/>
        <dbReference type="ChEBI" id="CHEBI:85987"/>
        <dbReference type="EC" id="2.7.7.38"/>
    </reaction>
</comment>
<comment type="subcellular location">
    <subcellularLocation>
        <location evidence="5">Cytoplasm</location>
    </subcellularLocation>
    <subcellularLocation>
        <location evidence="1">Membrane</location>
    </subcellularLocation>
</comment>
<keyword evidence="4 5" id="KW-0448">Lipopolysaccharide biosynthesis</keyword>
<dbReference type="EMBL" id="LR217703">
    <property type="protein sequence ID" value="VFP80143.1"/>
    <property type="molecule type" value="Genomic_DNA"/>
</dbReference>
<comment type="function">
    <text evidence="5">Activates KDO (a required 8-carbon sugar) for incorporation into bacterial lipopolysaccharide in Gram-negative bacteria.</text>
</comment>
<accession>A0A451D3B7</accession>
<evidence type="ECO:0000256" key="4">
    <source>
        <dbReference type="ARBA" id="ARBA00022985"/>
    </source>
</evidence>
<sequence>MRFIVIIPARFSSQRLPGKPLLKLHGKPMILHVVEQALKSGAERVIVATDHNDIACVINANHREVCMTKEKHQSGTERISEVIDHYQFSDDTIIVNVQGDEPMIPPSIIYQVAENISRYHVNIATLATPITSINDAYNPNLVKVVRNIEGYALYFSRSIIPWNDSNHSIKTNHIYSNILRHIGIYSYYAGFIRQYAKWEKSFLESYERLEQLRVLWYGEKIHVDIAKVYPAISVDTQEDITYLNKMCF</sequence>
<dbReference type="PANTHER" id="PTHR42866:SF2">
    <property type="entry name" value="3-DEOXY-MANNO-OCTULOSONATE CYTIDYLYLTRANSFERASE, MITOCHONDRIAL"/>
    <property type="match status" value="1"/>
</dbReference>
<dbReference type="InterPro" id="IPR003329">
    <property type="entry name" value="Cytidylyl_trans"/>
</dbReference>
<keyword evidence="5" id="KW-0963">Cytoplasm</keyword>
<dbReference type="InterPro" id="IPR029044">
    <property type="entry name" value="Nucleotide-diphossugar_trans"/>
</dbReference>
<dbReference type="AlphaFoldDB" id="A0A451D3B7"/>
<proteinExistence type="inferred from homology"/>
<evidence type="ECO:0000313" key="6">
    <source>
        <dbReference type="EMBL" id="VFP80143.1"/>
    </source>
</evidence>
<comment type="similarity">
    <text evidence="5">Belongs to the KdsB family.</text>
</comment>
<evidence type="ECO:0000256" key="5">
    <source>
        <dbReference type="HAMAP-Rule" id="MF_00057"/>
    </source>
</evidence>
<dbReference type="GO" id="GO:0016020">
    <property type="term" value="C:membrane"/>
    <property type="evidence" value="ECO:0007669"/>
    <property type="project" value="UniProtKB-SubCell"/>
</dbReference>
<dbReference type="GO" id="GO:0008690">
    <property type="term" value="F:3-deoxy-manno-octulosonate cytidylyltransferase activity"/>
    <property type="evidence" value="ECO:0007669"/>
    <property type="project" value="UniProtKB-UniRule"/>
</dbReference>
<dbReference type="GO" id="GO:0005829">
    <property type="term" value="C:cytosol"/>
    <property type="evidence" value="ECO:0007669"/>
    <property type="project" value="TreeGrafter"/>
</dbReference>
<organism evidence="6 7">
    <name type="scientific">Candidatus Erwinia haradaeae</name>
    <dbReference type="NCBI Taxonomy" id="1922217"/>
    <lineage>
        <taxon>Bacteria</taxon>
        <taxon>Pseudomonadati</taxon>
        <taxon>Pseudomonadota</taxon>
        <taxon>Gammaproteobacteria</taxon>
        <taxon>Enterobacterales</taxon>
        <taxon>Erwiniaceae</taxon>
        <taxon>Erwinia</taxon>
    </lineage>
</organism>
<dbReference type="OrthoDB" id="9815559at2"/>
<gene>
    <name evidence="5 6" type="primary">kdsB</name>
    <name evidence="6" type="ORF">ERCICUMA2628_559</name>
</gene>
<dbReference type="NCBIfam" id="TIGR00466">
    <property type="entry name" value="kdsB"/>
    <property type="match status" value="1"/>
</dbReference>
<dbReference type="Gene3D" id="3.90.550.10">
    <property type="entry name" value="Spore Coat Polysaccharide Biosynthesis Protein SpsA, Chain A"/>
    <property type="match status" value="1"/>
</dbReference>
<comment type="pathway">
    <text evidence="5">Nucleotide-sugar biosynthesis; CMP-3-deoxy-D-manno-octulosonate biosynthesis; CMP-3-deoxy-D-manno-octulosonate from 3-deoxy-D-manno-octulosonate and CTP: step 1/1.</text>
</comment>